<comment type="caution">
    <text evidence="1">The sequence shown here is derived from an EMBL/GenBank/DDBJ whole genome shotgun (WGS) entry which is preliminary data.</text>
</comment>
<dbReference type="AlphaFoldDB" id="A0A1I0JKJ6"/>
<name>A0A1I0JKJ6_9FIRM</name>
<proteinExistence type="predicted"/>
<evidence type="ECO:0000313" key="1">
    <source>
        <dbReference type="EMBL" id="SEU10050.1"/>
    </source>
</evidence>
<organism evidence="1 2">
    <name type="scientific">Enterocloster clostridioformis</name>
    <dbReference type="NCBI Taxonomy" id="1531"/>
    <lineage>
        <taxon>Bacteria</taxon>
        <taxon>Bacillati</taxon>
        <taxon>Bacillota</taxon>
        <taxon>Clostridia</taxon>
        <taxon>Lachnospirales</taxon>
        <taxon>Lachnospiraceae</taxon>
        <taxon>Enterocloster</taxon>
    </lineage>
</organism>
<dbReference type="RefSeq" id="WP_278336278.1">
    <property type="nucleotide sequence ID" value="NZ_FOIO01000058.1"/>
</dbReference>
<evidence type="ECO:0000313" key="2">
    <source>
        <dbReference type="Proteomes" id="UP000182121"/>
    </source>
</evidence>
<dbReference type="EMBL" id="FOIO01000058">
    <property type="protein sequence ID" value="SEU10050.1"/>
    <property type="molecule type" value="Genomic_DNA"/>
</dbReference>
<protein>
    <submittedName>
        <fullName evidence="1">Uncharacterized protein</fullName>
    </submittedName>
</protein>
<dbReference type="Proteomes" id="UP000182121">
    <property type="component" value="Unassembled WGS sequence"/>
</dbReference>
<sequence length="41" mass="4697">MKMMKNQMLKIRTAMTLKMLEAKAKLRETSGEGYVDTAIFS</sequence>
<reference evidence="1 2" key="1">
    <citation type="submission" date="2016-10" db="EMBL/GenBank/DDBJ databases">
        <authorList>
            <person name="Varghese N."/>
            <person name="Submissions S."/>
        </authorList>
    </citation>
    <scope>NUCLEOTIDE SEQUENCE [LARGE SCALE GENOMIC DNA]</scope>
    <source>
        <strain evidence="1 2">NLAE-zl-C196</strain>
    </source>
</reference>
<accession>A0A1I0JKJ6</accession>
<gene>
    <name evidence="1" type="ORF">SAMN05216521_105829</name>
</gene>